<proteinExistence type="predicted"/>
<dbReference type="OrthoDB" id="9777385at2"/>
<dbReference type="GO" id="GO:0046872">
    <property type="term" value="F:metal ion binding"/>
    <property type="evidence" value="ECO:0007669"/>
    <property type="project" value="UniProtKB-KW"/>
</dbReference>
<feature type="binding site" evidence="2">
    <location>
        <position position="160"/>
    </location>
    <ligand>
        <name>Mn(2+)</name>
        <dbReference type="ChEBI" id="CHEBI:29035"/>
        <label>2</label>
    </ligand>
</feature>
<dbReference type="InterPro" id="IPR017439">
    <property type="entry name" value="Amidohydrolase"/>
</dbReference>
<reference evidence="5" key="1">
    <citation type="submission" date="2017-09" db="EMBL/GenBank/DDBJ databases">
        <authorList>
            <person name="Cho G.-S."/>
            <person name="Oguntoyinbo F.A."/>
            <person name="Cnockaert M."/>
            <person name="Kabisch J."/>
            <person name="Neve H."/>
            <person name="Bockelmann W."/>
            <person name="Wenning M."/>
            <person name="Franz C.M."/>
            <person name="Vandamme P."/>
        </authorList>
    </citation>
    <scope>NUCLEOTIDE SEQUENCE [LARGE SCALE GENOMIC DNA]</scope>
    <source>
        <strain evidence="5">MBT G8648</strain>
    </source>
</reference>
<comment type="cofactor">
    <cofactor evidence="2">
        <name>Mn(2+)</name>
        <dbReference type="ChEBI" id="CHEBI:29035"/>
    </cofactor>
    <text evidence="2">The Mn(2+) ion enhances activity.</text>
</comment>
<sequence length="387" mass="41558">MTLSAIELEKMITFRRELHQHPELSGQESMTAERIAMTLRDVGVDEVHENIGGYGVVGVIKGGRTGATVGLRADFDALPLEEANQFSHRSCLSNVMHACGHDGHVAMLMAAAARLVKQRSAQGTVVLIFQPAEEIGTGAEAMLAEGLQERFALDAIFGLHNWPGVDAGHFVIHDVPHMASSDDFEVTFHSSGGHGAMPHLTTDPIVAASLFTTAIQHIVSRNIDPQDIAVISLGSLQSGHASNIIPAAARLTGTARCFKPELRKRLEVRINDVAEGVAKTTGCDVTLDYVPSTPAVANDIVCAQLCRDVVVQRWGHEQLVEHPVSMGADDMGAFLSHIPGAYVWIGNGSGPQTPKLHQPDYDFNDAILSTGSDFLASVAMQFLDNHQ</sequence>
<dbReference type="SUPFAM" id="SSF55031">
    <property type="entry name" value="Bacterial exopeptidase dimerisation domain"/>
    <property type="match status" value="1"/>
</dbReference>
<evidence type="ECO:0000313" key="4">
    <source>
        <dbReference type="EMBL" id="PCF94671.1"/>
    </source>
</evidence>
<feature type="binding site" evidence="2">
    <location>
        <position position="357"/>
    </location>
    <ligand>
        <name>Mn(2+)</name>
        <dbReference type="ChEBI" id="CHEBI:29035"/>
        <label>2</label>
    </ligand>
</feature>
<comment type="caution">
    <text evidence="4">The sequence shown here is derived from an EMBL/GenBank/DDBJ whole genome shotgun (WGS) entry which is preliminary data.</text>
</comment>
<dbReference type="Proteomes" id="UP000218677">
    <property type="component" value="Unassembled WGS sequence"/>
</dbReference>
<feature type="domain" description="Peptidase M20 dimerisation" evidence="3">
    <location>
        <begin position="183"/>
        <end position="275"/>
    </location>
</feature>
<dbReference type="PANTHER" id="PTHR11014:SF63">
    <property type="entry name" value="METALLOPEPTIDASE, PUTATIVE (AFU_ORTHOLOGUE AFUA_6G09600)-RELATED"/>
    <property type="match status" value="1"/>
</dbReference>
<evidence type="ECO:0000256" key="1">
    <source>
        <dbReference type="ARBA" id="ARBA00022801"/>
    </source>
</evidence>
<evidence type="ECO:0000256" key="2">
    <source>
        <dbReference type="PIRSR" id="PIRSR005962-1"/>
    </source>
</evidence>
<dbReference type="Gene3D" id="3.40.630.10">
    <property type="entry name" value="Zn peptidases"/>
    <property type="match status" value="1"/>
</dbReference>
<dbReference type="Pfam" id="PF07687">
    <property type="entry name" value="M20_dimer"/>
    <property type="match status" value="1"/>
</dbReference>
<feature type="binding site" evidence="2">
    <location>
        <position position="134"/>
    </location>
    <ligand>
        <name>Mn(2+)</name>
        <dbReference type="ChEBI" id="CHEBI:29035"/>
        <label>2</label>
    </ligand>
</feature>
<accession>A0A2A4HKN8</accession>
<dbReference type="Gene3D" id="3.30.70.360">
    <property type="match status" value="1"/>
</dbReference>
<keyword evidence="2" id="KW-0464">Manganese</keyword>
<feature type="binding site" evidence="2">
    <location>
        <position position="101"/>
    </location>
    <ligand>
        <name>Mn(2+)</name>
        <dbReference type="ChEBI" id="CHEBI:29035"/>
        <label>2</label>
    </ligand>
</feature>
<dbReference type="AlphaFoldDB" id="A0A2A4HKN8"/>
<dbReference type="RefSeq" id="WP_096653113.1">
    <property type="nucleotide sequence ID" value="NZ_NWUX01000016.1"/>
</dbReference>
<dbReference type="SUPFAM" id="SSF53187">
    <property type="entry name" value="Zn-dependent exopeptidases"/>
    <property type="match status" value="1"/>
</dbReference>
<dbReference type="Pfam" id="PF01546">
    <property type="entry name" value="Peptidase_M20"/>
    <property type="match status" value="1"/>
</dbReference>
<dbReference type="InterPro" id="IPR002933">
    <property type="entry name" value="Peptidase_M20"/>
</dbReference>
<dbReference type="InterPro" id="IPR036264">
    <property type="entry name" value="Bact_exopeptidase_dim_dom"/>
</dbReference>
<evidence type="ECO:0000313" key="5">
    <source>
        <dbReference type="Proteomes" id="UP000218677"/>
    </source>
</evidence>
<dbReference type="EMBL" id="NWUX01000016">
    <property type="protein sequence ID" value="PCF94671.1"/>
    <property type="molecule type" value="Genomic_DNA"/>
</dbReference>
<dbReference type="GO" id="GO:0050118">
    <property type="term" value="F:N-acetyldiaminopimelate deacetylase activity"/>
    <property type="evidence" value="ECO:0007669"/>
    <property type="project" value="UniProtKB-ARBA"/>
</dbReference>
<dbReference type="PANTHER" id="PTHR11014">
    <property type="entry name" value="PEPTIDASE M20 FAMILY MEMBER"/>
    <property type="match status" value="1"/>
</dbReference>
<dbReference type="FunFam" id="3.30.70.360:FF:000001">
    <property type="entry name" value="N-acetyldiaminopimelate deacetylase"/>
    <property type="match status" value="1"/>
</dbReference>
<dbReference type="InterPro" id="IPR011650">
    <property type="entry name" value="Peptidase_M20_dimer"/>
</dbReference>
<keyword evidence="5" id="KW-1185">Reference proteome</keyword>
<protein>
    <submittedName>
        <fullName evidence="4">Amidohydrolase</fullName>
    </submittedName>
</protein>
<keyword evidence="1 4" id="KW-0378">Hydrolase</keyword>
<dbReference type="NCBIfam" id="TIGR01891">
    <property type="entry name" value="amidohydrolases"/>
    <property type="match status" value="1"/>
</dbReference>
<feature type="binding site" evidence="2">
    <location>
        <position position="99"/>
    </location>
    <ligand>
        <name>Mn(2+)</name>
        <dbReference type="ChEBI" id="CHEBI:29035"/>
        <label>2</label>
    </ligand>
</feature>
<gene>
    <name evidence="4" type="ORF">CPA45_15760</name>
</gene>
<dbReference type="PIRSF" id="PIRSF005962">
    <property type="entry name" value="Pept_M20D_amidohydro"/>
    <property type="match status" value="1"/>
</dbReference>
<keyword evidence="2" id="KW-0479">Metal-binding</keyword>
<evidence type="ECO:0000259" key="3">
    <source>
        <dbReference type="Pfam" id="PF07687"/>
    </source>
</evidence>
<dbReference type="GO" id="GO:0019877">
    <property type="term" value="P:diaminopimelate biosynthetic process"/>
    <property type="evidence" value="ECO:0007669"/>
    <property type="project" value="UniProtKB-ARBA"/>
</dbReference>
<organism evidence="4 5">
    <name type="scientific">Vreelandella nigrificans</name>
    <dbReference type="NCBI Taxonomy" id="2042704"/>
    <lineage>
        <taxon>Bacteria</taxon>
        <taxon>Pseudomonadati</taxon>
        <taxon>Pseudomonadota</taxon>
        <taxon>Gammaproteobacteria</taxon>
        <taxon>Oceanospirillales</taxon>
        <taxon>Halomonadaceae</taxon>
        <taxon>Vreelandella</taxon>
    </lineage>
</organism>
<name>A0A2A4HKN8_9GAMM</name>